<name>A0A7H9BHF8_9NEIS</name>
<dbReference type="PROSITE" id="PS51257">
    <property type="entry name" value="PROKAR_LIPOPROTEIN"/>
    <property type="match status" value="1"/>
</dbReference>
<keyword evidence="2" id="KW-0378">Hydrolase</keyword>
<sequence>MMARTHIAFASLMMVACSVGILQRMPQLHEVAIAGAAGLLPDLDHPKSTFGRIVPYISTPLAAIFGHRGFTHSILMVVAMVYLLLTYHHNHNWPVLPLVVGYLSHIIGDMLTPSGVPLLWPVRQKFSLNLFKADGPMEQLIYRLCWVGIGYFLWVAFERPGEIWLQPLQAHLETQLWQLFAHSKVFVVQWVERLAAT</sequence>
<dbReference type="GO" id="GO:0016787">
    <property type="term" value="F:hydrolase activity"/>
    <property type="evidence" value="ECO:0007669"/>
    <property type="project" value="UniProtKB-KW"/>
</dbReference>
<feature type="transmembrane region" description="Helical" evidence="1">
    <location>
        <begin position="99"/>
        <end position="120"/>
    </location>
</feature>
<feature type="transmembrane region" description="Helical" evidence="1">
    <location>
        <begin position="69"/>
        <end position="87"/>
    </location>
</feature>
<reference evidence="2 3" key="1">
    <citation type="submission" date="2020-07" db="EMBL/GenBank/DDBJ databases">
        <title>Complete genome sequence of Chitinibacter sp. 2T18.</title>
        <authorList>
            <person name="Bae J.-W."/>
            <person name="Choi J.-W."/>
        </authorList>
    </citation>
    <scope>NUCLEOTIDE SEQUENCE [LARGE SCALE GENOMIC DNA]</scope>
    <source>
        <strain evidence="2 3">2T18</strain>
    </source>
</reference>
<dbReference type="PANTHER" id="PTHR35531">
    <property type="entry name" value="INNER MEMBRANE PROTEIN YBCI-RELATED"/>
    <property type="match status" value="1"/>
</dbReference>
<evidence type="ECO:0000313" key="2">
    <source>
        <dbReference type="EMBL" id="QLG87979.1"/>
    </source>
</evidence>
<dbReference type="Pfam" id="PF04307">
    <property type="entry name" value="YdjM"/>
    <property type="match status" value="1"/>
</dbReference>
<evidence type="ECO:0000256" key="1">
    <source>
        <dbReference type="SAM" id="Phobius"/>
    </source>
</evidence>
<dbReference type="KEGG" id="chiz:HQ393_06720"/>
<proteinExistence type="predicted"/>
<dbReference type="Proteomes" id="UP000509597">
    <property type="component" value="Chromosome"/>
</dbReference>
<feature type="transmembrane region" description="Helical" evidence="1">
    <location>
        <begin position="140"/>
        <end position="157"/>
    </location>
</feature>
<organism evidence="2 3">
    <name type="scientific">Chitinibacter bivalviorum</name>
    <dbReference type="NCBI Taxonomy" id="2739434"/>
    <lineage>
        <taxon>Bacteria</taxon>
        <taxon>Pseudomonadati</taxon>
        <taxon>Pseudomonadota</taxon>
        <taxon>Betaproteobacteria</taxon>
        <taxon>Neisseriales</taxon>
        <taxon>Chitinibacteraceae</taxon>
        <taxon>Chitinibacter</taxon>
    </lineage>
</organism>
<evidence type="ECO:0000313" key="3">
    <source>
        <dbReference type="Proteomes" id="UP000509597"/>
    </source>
</evidence>
<dbReference type="AlphaFoldDB" id="A0A7H9BHF8"/>
<keyword evidence="1" id="KW-0472">Membrane</keyword>
<accession>A0A7H9BHF8</accession>
<keyword evidence="1" id="KW-0812">Transmembrane</keyword>
<gene>
    <name evidence="2" type="ORF">HQ393_06720</name>
</gene>
<protein>
    <submittedName>
        <fullName evidence="2">Metal-dependent hydrolase</fullName>
    </submittedName>
</protein>
<dbReference type="EMBL" id="CP058627">
    <property type="protein sequence ID" value="QLG87979.1"/>
    <property type="molecule type" value="Genomic_DNA"/>
</dbReference>
<dbReference type="PANTHER" id="PTHR35531:SF1">
    <property type="entry name" value="INNER MEMBRANE PROTEIN YBCI-RELATED"/>
    <property type="match status" value="1"/>
</dbReference>
<dbReference type="InterPro" id="IPR007404">
    <property type="entry name" value="YdjM-like"/>
</dbReference>
<keyword evidence="1" id="KW-1133">Transmembrane helix</keyword>
<keyword evidence="3" id="KW-1185">Reference proteome</keyword>
<dbReference type="RefSeq" id="WP_179358059.1">
    <property type="nucleotide sequence ID" value="NZ_CP058627.1"/>
</dbReference>